<dbReference type="InterPro" id="IPR003607">
    <property type="entry name" value="HD/PDEase_dom"/>
</dbReference>
<dbReference type="InterPro" id="IPR050124">
    <property type="entry name" value="tRNA_CCA-adding_enzyme"/>
</dbReference>
<evidence type="ECO:0000256" key="8">
    <source>
        <dbReference type="ARBA" id="ARBA00022840"/>
    </source>
</evidence>
<dbReference type="Proteomes" id="UP001165297">
    <property type="component" value="Unassembled WGS sequence"/>
</dbReference>
<keyword evidence="5" id="KW-0479">Metal-binding</keyword>
<evidence type="ECO:0000256" key="2">
    <source>
        <dbReference type="ARBA" id="ARBA00022679"/>
    </source>
</evidence>
<dbReference type="InterPro" id="IPR002646">
    <property type="entry name" value="PolA_pol_head_dom"/>
</dbReference>
<dbReference type="Pfam" id="PF01966">
    <property type="entry name" value="HD"/>
    <property type="match status" value="1"/>
</dbReference>
<evidence type="ECO:0000256" key="6">
    <source>
        <dbReference type="ARBA" id="ARBA00022741"/>
    </source>
</evidence>
<evidence type="ECO:0000256" key="10">
    <source>
        <dbReference type="ARBA" id="ARBA00022884"/>
    </source>
</evidence>
<evidence type="ECO:0000256" key="1">
    <source>
        <dbReference type="ARBA" id="ARBA00001946"/>
    </source>
</evidence>
<keyword evidence="4" id="KW-0548">Nucleotidyltransferase</keyword>
<comment type="similarity">
    <text evidence="11">Belongs to the tRNA nucleotidyltransferase/poly(A) polymerase family.</text>
</comment>
<dbReference type="InterPro" id="IPR032828">
    <property type="entry name" value="PolyA_RNA-bd"/>
</dbReference>
<keyword evidence="8" id="KW-0067">ATP-binding</keyword>
<evidence type="ECO:0000256" key="7">
    <source>
        <dbReference type="ARBA" id="ARBA00022800"/>
    </source>
</evidence>
<evidence type="ECO:0000256" key="11">
    <source>
        <dbReference type="RuleBase" id="RU003953"/>
    </source>
</evidence>
<keyword evidence="10 11" id="KW-0694">RNA-binding</keyword>
<dbReference type="RefSeq" id="WP_226184195.1">
    <property type="nucleotide sequence ID" value="NZ_JAJADQ010000003.1"/>
</dbReference>
<dbReference type="Pfam" id="PF12627">
    <property type="entry name" value="PolyA_pol_RNAbd"/>
    <property type="match status" value="1"/>
</dbReference>
<comment type="caution">
    <text evidence="13">The sequence shown here is derived from an EMBL/GenBank/DDBJ whole genome shotgun (WGS) entry which is preliminary data.</text>
</comment>
<dbReference type="Gene3D" id="3.30.460.10">
    <property type="entry name" value="Beta Polymerase, domain 2"/>
    <property type="match status" value="1"/>
</dbReference>
<dbReference type="PANTHER" id="PTHR47545:SF1">
    <property type="entry name" value="MULTIFUNCTIONAL CCA PROTEIN"/>
    <property type="match status" value="1"/>
</dbReference>
<dbReference type="SUPFAM" id="SSF81301">
    <property type="entry name" value="Nucleotidyltransferase"/>
    <property type="match status" value="1"/>
</dbReference>
<dbReference type="SUPFAM" id="SSF81891">
    <property type="entry name" value="Poly A polymerase C-terminal region-like"/>
    <property type="match status" value="1"/>
</dbReference>
<comment type="cofactor">
    <cofactor evidence="1">
        <name>Mg(2+)</name>
        <dbReference type="ChEBI" id="CHEBI:18420"/>
    </cofactor>
</comment>
<reference evidence="13" key="1">
    <citation type="submission" date="2021-10" db="EMBL/GenBank/DDBJ databases">
        <authorList>
            <person name="Dean J.D."/>
            <person name="Kim M.K."/>
            <person name="Newey C.N."/>
            <person name="Stoker T.S."/>
            <person name="Thompson D.W."/>
            <person name="Grose J.H."/>
        </authorList>
    </citation>
    <scope>NUCLEOTIDE SEQUENCE</scope>
    <source>
        <strain evidence="13">BT635</strain>
    </source>
</reference>
<organism evidence="13 14">
    <name type="scientific">Hymenobacter nitidus</name>
    <dbReference type="NCBI Taxonomy" id="2880929"/>
    <lineage>
        <taxon>Bacteria</taxon>
        <taxon>Pseudomonadati</taxon>
        <taxon>Bacteroidota</taxon>
        <taxon>Cytophagia</taxon>
        <taxon>Cytophagales</taxon>
        <taxon>Hymenobacteraceae</taxon>
        <taxon>Hymenobacter</taxon>
    </lineage>
</organism>
<dbReference type="InterPro" id="IPR006674">
    <property type="entry name" value="HD_domain"/>
</dbReference>
<dbReference type="Gene3D" id="1.10.246.80">
    <property type="match status" value="1"/>
</dbReference>
<feature type="domain" description="HD/PDEase" evidence="12">
    <location>
        <begin position="253"/>
        <end position="377"/>
    </location>
</feature>
<keyword evidence="3" id="KW-0819">tRNA processing</keyword>
<evidence type="ECO:0000313" key="14">
    <source>
        <dbReference type="Proteomes" id="UP001165297"/>
    </source>
</evidence>
<evidence type="ECO:0000256" key="9">
    <source>
        <dbReference type="ARBA" id="ARBA00022842"/>
    </source>
</evidence>
<dbReference type="PANTHER" id="PTHR47545">
    <property type="entry name" value="MULTIFUNCTIONAL CCA PROTEIN"/>
    <property type="match status" value="1"/>
</dbReference>
<sequence length="476" mass="53881">MKTPQLPENPLFRTIAEAAGELGYPAYVIGGFVRDLALVRPSKDVDVVCVGDGIKLAQAVGRKLPGKPRVTVFKNFGTAMLPTETVELEFVGARKESYRAESRKPEVEAGTLEEDLARRDFTINALALSLNPDDFGTLVDRYEGMRDLEQKIIRTPLDPDITFSDDPLRMMRAVRFATQLDFDIEPDTYDAIARNKDRIKIVSQERITDELNKIINAPKPSYGFKLLFQTGLLQLIFPKMALLYGVEKVGNHAHKDNFYHTLQVLDNVVAAGGDLWLRWAAILHDIAKPATKRYDKKVGWTFHGHEDKGARWVPGIFTDLKLPLGEEMRMVQKLVRLHLRPIALVKETVTDSAVRRLLFEAGDDIDRLMLLCRADITSKDHQRKERYLRNFGLVEEKLKEVEAKDHLRNFKPVITGEVIMETFGLKPSREVGELKEAVLEAILDGKIRNEMEEAYAYLLQLGQAKGLPPGHSFSHL</sequence>
<evidence type="ECO:0000256" key="4">
    <source>
        <dbReference type="ARBA" id="ARBA00022695"/>
    </source>
</evidence>
<keyword evidence="9" id="KW-0460">Magnesium</keyword>
<evidence type="ECO:0000256" key="5">
    <source>
        <dbReference type="ARBA" id="ARBA00022723"/>
    </source>
</evidence>
<keyword evidence="7" id="KW-0692">RNA repair</keyword>
<dbReference type="EMBL" id="JAJADQ010000003">
    <property type="protein sequence ID" value="MCB2377367.1"/>
    <property type="molecule type" value="Genomic_DNA"/>
</dbReference>
<protein>
    <submittedName>
        <fullName evidence="13">CCA tRNA nucleotidyltransferase</fullName>
    </submittedName>
</protein>
<accession>A0ABS8ACD2</accession>
<evidence type="ECO:0000313" key="13">
    <source>
        <dbReference type="EMBL" id="MCB2377367.1"/>
    </source>
</evidence>
<gene>
    <name evidence="13" type="ORF">LGH70_07235</name>
</gene>
<dbReference type="InterPro" id="IPR043519">
    <property type="entry name" value="NT_sf"/>
</dbReference>
<dbReference type="CDD" id="cd00077">
    <property type="entry name" value="HDc"/>
    <property type="match status" value="1"/>
</dbReference>
<proteinExistence type="inferred from homology"/>
<keyword evidence="14" id="KW-1185">Reference proteome</keyword>
<evidence type="ECO:0000259" key="12">
    <source>
        <dbReference type="SMART" id="SM00471"/>
    </source>
</evidence>
<evidence type="ECO:0000256" key="3">
    <source>
        <dbReference type="ARBA" id="ARBA00022694"/>
    </source>
</evidence>
<dbReference type="CDD" id="cd05398">
    <property type="entry name" value="NT_ClassII-CCAase"/>
    <property type="match status" value="1"/>
</dbReference>
<keyword evidence="6" id="KW-0547">Nucleotide-binding</keyword>
<dbReference type="Pfam" id="PF01743">
    <property type="entry name" value="PolyA_pol"/>
    <property type="match status" value="1"/>
</dbReference>
<name>A0ABS8ACD2_9BACT</name>
<dbReference type="Gene3D" id="1.10.3090.10">
    <property type="entry name" value="cca-adding enzyme, domain 2"/>
    <property type="match status" value="1"/>
</dbReference>
<keyword evidence="2 11" id="KW-0808">Transferase</keyword>
<dbReference type="SMART" id="SM00471">
    <property type="entry name" value="HDc"/>
    <property type="match status" value="1"/>
</dbReference>